<gene>
    <name evidence="2" type="ORF">ACFFTP_18470</name>
</gene>
<evidence type="ECO:0000259" key="1">
    <source>
        <dbReference type="SMART" id="SM00418"/>
    </source>
</evidence>
<accession>A0ABV5QS21</accession>
<dbReference type="RefSeq" id="WP_345490464.1">
    <property type="nucleotide sequence ID" value="NZ_BAAAWU010000001.1"/>
</dbReference>
<evidence type="ECO:0000313" key="3">
    <source>
        <dbReference type="Proteomes" id="UP001589716"/>
    </source>
</evidence>
<dbReference type="SUPFAM" id="SSF46785">
    <property type="entry name" value="Winged helix' DNA-binding domain"/>
    <property type="match status" value="1"/>
</dbReference>
<dbReference type="Gene3D" id="1.10.10.10">
    <property type="entry name" value="Winged helix-like DNA-binding domain superfamily/Winged helix DNA-binding domain"/>
    <property type="match status" value="1"/>
</dbReference>
<name>A0ABV5QS21_9ACTN</name>
<feature type="domain" description="HTH arsR-type" evidence="1">
    <location>
        <begin position="28"/>
        <end position="106"/>
    </location>
</feature>
<keyword evidence="3" id="KW-1185">Reference proteome</keyword>
<proteinExistence type="predicted"/>
<dbReference type="InterPro" id="IPR036390">
    <property type="entry name" value="WH_DNA-bd_sf"/>
</dbReference>
<dbReference type="Proteomes" id="UP001589716">
    <property type="component" value="Unassembled WGS sequence"/>
</dbReference>
<reference evidence="2 3" key="1">
    <citation type="submission" date="2024-09" db="EMBL/GenBank/DDBJ databases">
        <authorList>
            <person name="Sun Q."/>
            <person name="Mori K."/>
        </authorList>
    </citation>
    <scope>NUCLEOTIDE SEQUENCE [LARGE SCALE GENOMIC DNA]</scope>
    <source>
        <strain evidence="2 3">JCM 4414</strain>
    </source>
</reference>
<dbReference type="InterPro" id="IPR001845">
    <property type="entry name" value="HTH_ArsR_DNA-bd_dom"/>
</dbReference>
<comment type="caution">
    <text evidence="2">The sequence shown here is derived from an EMBL/GenBank/DDBJ whole genome shotgun (WGS) entry which is preliminary data.</text>
</comment>
<evidence type="ECO:0000313" key="2">
    <source>
        <dbReference type="EMBL" id="MFB9556164.1"/>
    </source>
</evidence>
<dbReference type="EMBL" id="JBHMCT010000012">
    <property type="protein sequence ID" value="MFB9556164.1"/>
    <property type="molecule type" value="Genomic_DNA"/>
</dbReference>
<dbReference type="SMART" id="SM00418">
    <property type="entry name" value="HTH_ARSR"/>
    <property type="match status" value="1"/>
</dbReference>
<protein>
    <submittedName>
        <fullName evidence="2">ArsR/SmtB family transcription factor</fullName>
    </submittedName>
</protein>
<sequence length="121" mass="13228">MTHLSDDERSAMPVELSHPPLDTVELDAVYAALADRHRRGVVVRLARTPDAEVPCTTLDVPGAKSTRSYHWKVLREAGLILQRSTGTGMLLRLRPEFEERFPGLLGNLLSLEGGDQGAPAS</sequence>
<organism evidence="2 3">
    <name type="scientific">Streptomyces roseoviridis</name>
    <dbReference type="NCBI Taxonomy" id="67361"/>
    <lineage>
        <taxon>Bacteria</taxon>
        <taxon>Bacillati</taxon>
        <taxon>Actinomycetota</taxon>
        <taxon>Actinomycetes</taxon>
        <taxon>Kitasatosporales</taxon>
        <taxon>Streptomycetaceae</taxon>
        <taxon>Streptomyces</taxon>
    </lineage>
</organism>
<dbReference type="InterPro" id="IPR036388">
    <property type="entry name" value="WH-like_DNA-bd_sf"/>
</dbReference>